<proteinExistence type="predicted"/>
<reference evidence="1 2" key="1">
    <citation type="submission" date="2019-03" db="EMBL/GenBank/DDBJ databases">
        <title>Draft genome sequence of Xylaria hypoxylon DSM 108379, a ubiquitous saprotrophic-parasitic fungi on hardwood.</title>
        <authorList>
            <person name="Buettner E."/>
            <person name="Leonhardt S."/>
            <person name="Gebauer A.M."/>
            <person name="Liers C."/>
            <person name="Hofrichter M."/>
            <person name="Kellner H."/>
        </authorList>
    </citation>
    <scope>NUCLEOTIDE SEQUENCE [LARGE SCALE GENOMIC DNA]</scope>
    <source>
        <strain evidence="1 2">DSM 108379</strain>
    </source>
</reference>
<dbReference type="EMBL" id="SKBN01000029">
    <property type="protein sequence ID" value="TGJ86333.1"/>
    <property type="molecule type" value="Genomic_DNA"/>
</dbReference>
<dbReference type="OrthoDB" id="5242158at2759"/>
<comment type="caution">
    <text evidence="1">The sequence shown here is derived from an EMBL/GenBank/DDBJ whole genome shotgun (WGS) entry which is preliminary data.</text>
</comment>
<dbReference type="Proteomes" id="UP000297716">
    <property type="component" value="Unassembled WGS sequence"/>
</dbReference>
<organism evidence="1 2">
    <name type="scientific">Xylaria hypoxylon</name>
    <dbReference type="NCBI Taxonomy" id="37992"/>
    <lineage>
        <taxon>Eukaryota</taxon>
        <taxon>Fungi</taxon>
        <taxon>Dikarya</taxon>
        <taxon>Ascomycota</taxon>
        <taxon>Pezizomycotina</taxon>
        <taxon>Sordariomycetes</taxon>
        <taxon>Xylariomycetidae</taxon>
        <taxon>Xylariales</taxon>
        <taxon>Xylariaceae</taxon>
        <taxon>Xylaria</taxon>
    </lineage>
</organism>
<accession>A0A4Z0Z628</accession>
<keyword evidence="2" id="KW-1185">Reference proteome</keyword>
<protein>
    <submittedName>
        <fullName evidence="1">Uncharacterized protein</fullName>
    </submittedName>
</protein>
<dbReference type="AlphaFoldDB" id="A0A4Z0Z628"/>
<sequence length="198" mass="21430">MATHAQKQDAKNGPSVVAVHGNCVFSDAEYPVRITHHPGYAVLEPDRETGKVHLPLPTVTDPSMVGLLRVGAELLLLVHFEQYNSTSSYESRIVKAEVFSGCHLIWVVDPLNEKESFEVQLAKPDSPPPQTVIKAVETKGSGNESAGSSEVWDPTKRKAQRARYAATGLEVTLTIDFGRGALKLCSVELVGNPNTVEG</sequence>
<gene>
    <name evidence="1" type="ORF">E0Z10_g2416</name>
</gene>
<evidence type="ECO:0000313" key="2">
    <source>
        <dbReference type="Proteomes" id="UP000297716"/>
    </source>
</evidence>
<name>A0A4Z0Z628_9PEZI</name>
<evidence type="ECO:0000313" key="1">
    <source>
        <dbReference type="EMBL" id="TGJ86333.1"/>
    </source>
</evidence>